<dbReference type="EMBL" id="DVMJ01000051">
    <property type="protein sequence ID" value="HIU13579.1"/>
    <property type="molecule type" value="Genomic_DNA"/>
</dbReference>
<feature type="domain" description="PPM-type phosphatase" evidence="1">
    <location>
        <begin position="2"/>
        <end position="241"/>
    </location>
</feature>
<sequence length="247" mass="27075">MDFASETNIGRVRQVNQDRANVVENDRHQLLAVVCDGMGGHQAGEEASSMAIKELISAFKAEPGFDDIWAARKWLLECIAKANALIYADSQANANHHGMGTTVVLALVIDDQMCVCHVGDSRAYLFAQSELKQLTQDHTYVNLLVESGSINREQALHHPQKNVLMKALGVFEKIVVTHQVLPFHEGVLLLCSDGLYNCLNEGLIKQILEAHPDARTICHHLIHEANARGGYDNIGVALIIKGGKSHA</sequence>
<evidence type="ECO:0000313" key="3">
    <source>
        <dbReference type="Proteomes" id="UP000824175"/>
    </source>
</evidence>
<accession>A0A9D1HQD0</accession>
<dbReference type="SUPFAM" id="SSF81606">
    <property type="entry name" value="PP2C-like"/>
    <property type="match status" value="1"/>
</dbReference>
<dbReference type="SMART" id="SM00332">
    <property type="entry name" value="PP2Cc"/>
    <property type="match status" value="1"/>
</dbReference>
<protein>
    <submittedName>
        <fullName evidence="2">Stp1/IreP family PP2C-type Ser/Thr phosphatase</fullName>
    </submittedName>
</protein>
<dbReference type="InterPro" id="IPR036457">
    <property type="entry name" value="PPM-type-like_dom_sf"/>
</dbReference>
<evidence type="ECO:0000259" key="1">
    <source>
        <dbReference type="PROSITE" id="PS51746"/>
    </source>
</evidence>
<dbReference type="Proteomes" id="UP000824175">
    <property type="component" value="Unassembled WGS sequence"/>
</dbReference>
<dbReference type="Pfam" id="PF13672">
    <property type="entry name" value="PP2C_2"/>
    <property type="match status" value="1"/>
</dbReference>
<dbReference type="SMART" id="SM00331">
    <property type="entry name" value="PP2C_SIG"/>
    <property type="match status" value="1"/>
</dbReference>
<dbReference type="InterPro" id="IPR015655">
    <property type="entry name" value="PP2C"/>
</dbReference>
<dbReference type="InterPro" id="IPR001932">
    <property type="entry name" value="PPM-type_phosphatase-like_dom"/>
</dbReference>
<reference evidence="2" key="1">
    <citation type="submission" date="2020-10" db="EMBL/GenBank/DDBJ databases">
        <authorList>
            <person name="Gilroy R."/>
        </authorList>
    </citation>
    <scope>NUCLEOTIDE SEQUENCE</scope>
    <source>
        <strain evidence="2">CHK195-11698</strain>
    </source>
</reference>
<proteinExistence type="predicted"/>
<dbReference type="PANTHER" id="PTHR13832:SF827">
    <property type="entry name" value="PROTEIN PHOSPHATASE 1L"/>
    <property type="match status" value="1"/>
</dbReference>
<dbReference type="CDD" id="cd00143">
    <property type="entry name" value="PP2Cc"/>
    <property type="match status" value="1"/>
</dbReference>
<gene>
    <name evidence="2" type="ORF">IAD15_05865</name>
</gene>
<evidence type="ECO:0000313" key="2">
    <source>
        <dbReference type="EMBL" id="HIU13579.1"/>
    </source>
</evidence>
<dbReference type="NCBIfam" id="NF033484">
    <property type="entry name" value="Stp1_PP2C_phos"/>
    <property type="match status" value="1"/>
</dbReference>
<dbReference type="Gene3D" id="3.60.40.10">
    <property type="entry name" value="PPM-type phosphatase domain"/>
    <property type="match status" value="1"/>
</dbReference>
<name>A0A9D1HQD0_9FIRM</name>
<dbReference type="AlphaFoldDB" id="A0A9D1HQD0"/>
<dbReference type="GO" id="GO:0004722">
    <property type="term" value="F:protein serine/threonine phosphatase activity"/>
    <property type="evidence" value="ECO:0007669"/>
    <property type="project" value="InterPro"/>
</dbReference>
<organism evidence="2 3">
    <name type="scientific">Candidatus Fimiplasma intestinipullorum</name>
    <dbReference type="NCBI Taxonomy" id="2840825"/>
    <lineage>
        <taxon>Bacteria</taxon>
        <taxon>Bacillati</taxon>
        <taxon>Bacillota</taxon>
        <taxon>Clostridia</taxon>
        <taxon>Eubacteriales</taxon>
        <taxon>Candidatus Fimiplasma</taxon>
    </lineage>
</organism>
<dbReference type="PROSITE" id="PS51746">
    <property type="entry name" value="PPM_2"/>
    <property type="match status" value="1"/>
</dbReference>
<reference evidence="2" key="2">
    <citation type="journal article" date="2021" name="PeerJ">
        <title>Extensive microbial diversity within the chicken gut microbiome revealed by metagenomics and culture.</title>
        <authorList>
            <person name="Gilroy R."/>
            <person name="Ravi A."/>
            <person name="Getino M."/>
            <person name="Pursley I."/>
            <person name="Horton D.L."/>
            <person name="Alikhan N.F."/>
            <person name="Baker D."/>
            <person name="Gharbi K."/>
            <person name="Hall N."/>
            <person name="Watson M."/>
            <person name="Adriaenssens E.M."/>
            <person name="Foster-Nyarko E."/>
            <person name="Jarju S."/>
            <person name="Secka A."/>
            <person name="Antonio M."/>
            <person name="Oren A."/>
            <person name="Chaudhuri R.R."/>
            <person name="La Ragione R."/>
            <person name="Hildebrand F."/>
            <person name="Pallen M.J."/>
        </authorList>
    </citation>
    <scope>NUCLEOTIDE SEQUENCE</scope>
    <source>
        <strain evidence="2">CHK195-11698</strain>
    </source>
</reference>
<dbReference type="PANTHER" id="PTHR13832">
    <property type="entry name" value="PROTEIN PHOSPHATASE 2C"/>
    <property type="match status" value="1"/>
</dbReference>
<comment type="caution">
    <text evidence="2">The sequence shown here is derived from an EMBL/GenBank/DDBJ whole genome shotgun (WGS) entry which is preliminary data.</text>
</comment>